<name>A0AAU9C112_9GAMM</name>
<evidence type="ECO:0000256" key="1">
    <source>
        <dbReference type="ARBA" id="ARBA00005953"/>
    </source>
</evidence>
<evidence type="ECO:0000313" key="3">
    <source>
        <dbReference type="EMBL" id="BCX80820.1"/>
    </source>
</evidence>
<evidence type="ECO:0000313" key="4">
    <source>
        <dbReference type="Proteomes" id="UP001321825"/>
    </source>
</evidence>
<protein>
    <submittedName>
        <fullName evidence="3">Acyl-CoA thioester hydrolase</fullName>
    </submittedName>
</protein>
<dbReference type="CDD" id="cd00586">
    <property type="entry name" value="4HBT"/>
    <property type="match status" value="1"/>
</dbReference>
<dbReference type="Pfam" id="PF13279">
    <property type="entry name" value="4HBT_2"/>
    <property type="match status" value="1"/>
</dbReference>
<dbReference type="SUPFAM" id="SSF54637">
    <property type="entry name" value="Thioesterase/thiol ester dehydrase-isomerase"/>
    <property type="match status" value="1"/>
</dbReference>
<dbReference type="AlphaFoldDB" id="A0AAU9C112"/>
<dbReference type="RefSeq" id="WP_317705769.1">
    <property type="nucleotide sequence ID" value="NZ_AP024714.1"/>
</dbReference>
<accession>A0AAU9C112</accession>
<dbReference type="PANTHER" id="PTHR31793:SF27">
    <property type="entry name" value="NOVEL THIOESTERASE SUPERFAMILY DOMAIN AND SAPOSIN A-TYPE DOMAIN CONTAINING PROTEIN (0610012H03RIK)"/>
    <property type="match status" value="1"/>
</dbReference>
<reference evidence="4" key="1">
    <citation type="journal article" date="2024" name="Int. J. Syst. Evol. Microbiol.">
        <title>Methylomarinovum tepidoasis sp. nov., a moderately thermophilic methanotroph of the family Methylothermaceae isolated from a deep-sea hydrothermal field.</title>
        <authorList>
            <person name="Hirayama H."/>
            <person name="Takaki Y."/>
            <person name="Abe M."/>
            <person name="Miyazaki M."/>
            <person name="Uematsu K."/>
            <person name="Matsui Y."/>
            <person name="Takai K."/>
        </authorList>
    </citation>
    <scope>NUCLEOTIDE SEQUENCE [LARGE SCALE GENOMIC DNA]</scope>
    <source>
        <strain evidence="4">IT-9</strain>
    </source>
</reference>
<sequence>MSGLPETEVTLEVPFFDADMLGIVWHGHYLKYFEIARCALLETIDYDYLTMKATGYVWPVVDLQVRYLAPARFGQTLRVKARMLEYEYRLKLAYEIHDTEGRRLAKGTTVQVAVELDSGEMCFGSPPVLLERIARWRERISPRDGSRS</sequence>
<keyword evidence="2 3" id="KW-0378">Hydrolase</keyword>
<gene>
    <name evidence="3" type="ORF">MIT9_P0396</name>
</gene>
<dbReference type="EMBL" id="AP024714">
    <property type="protein sequence ID" value="BCX80820.1"/>
    <property type="molecule type" value="Genomic_DNA"/>
</dbReference>
<dbReference type="Gene3D" id="3.10.129.10">
    <property type="entry name" value="Hotdog Thioesterase"/>
    <property type="match status" value="1"/>
</dbReference>
<dbReference type="KEGG" id="mcau:MIT9_P0396"/>
<dbReference type="PANTHER" id="PTHR31793">
    <property type="entry name" value="4-HYDROXYBENZOYL-COA THIOESTERASE FAMILY MEMBER"/>
    <property type="match status" value="1"/>
</dbReference>
<proteinExistence type="inferred from homology"/>
<evidence type="ECO:0000256" key="2">
    <source>
        <dbReference type="ARBA" id="ARBA00022801"/>
    </source>
</evidence>
<dbReference type="InterPro" id="IPR050563">
    <property type="entry name" value="4-hydroxybenzoyl-CoA_TE"/>
</dbReference>
<dbReference type="Proteomes" id="UP001321825">
    <property type="component" value="Chromosome"/>
</dbReference>
<organism evidence="3 4">
    <name type="scientific">Methylomarinovum caldicuralii</name>
    <dbReference type="NCBI Taxonomy" id="438856"/>
    <lineage>
        <taxon>Bacteria</taxon>
        <taxon>Pseudomonadati</taxon>
        <taxon>Pseudomonadota</taxon>
        <taxon>Gammaproteobacteria</taxon>
        <taxon>Methylococcales</taxon>
        <taxon>Methylothermaceae</taxon>
        <taxon>Methylomarinovum</taxon>
    </lineage>
</organism>
<dbReference type="GO" id="GO:0047617">
    <property type="term" value="F:fatty acyl-CoA hydrolase activity"/>
    <property type="evidence" value="ECO:0007669"/>
    <property type="project" value="TreeGrafter"/>
</dbReference>
<dbReference type="InterPro" id="IPR029069">
    <property type="entry name" value="HotDog_dom_sf"/>
</dbReference>
<keyword evidence="4" id="KW-1185">Reference proteome</keyword>
<comment type="similarity">
    <text evidence="1">Belongs to the 4-hydroxybenzoyl-CoA thioesterase family.</text>
</comment>